<dbReference type="Pfam" id="PF03206">
    <property type="entry name" value="NifW"/>
    <property type="match status" value="1"/>
</dbReference>
<keyword evidence="5 6" id="KW-0535">Nitrogen fixation</keyword>
<dbReference type="HAMAP" id="MF_00529">
    <property type="entry name" value="NifW"/>
    <property type="match status" value="1"/>
</dbReference>
<evidence type="ECO:0000313" key="7">
    <source>
        <dbReference type="EMBL" id="MDP9902759.1"/>
    </source>
</evidence>
<dbReference type="RefSeq" id="WP_307692493.1">
    <property type="nucleotide sequence ID" value="NZ_JAUSRO010000021.1"/>
</dbReference>
<proteinExistence type="inferred from homology"/>
<dbReference type="PIRSF" id="PIRSF005790">
    <property type="entry name" value="NifW"/>
    <property type="match status" value="1"/>
</dbReference>
<comment type="similarity">
    <text evidence="2 6">Belongs to the NifW family.</text>
</comment>
<keyword evidence="8" id="KW-1185">Reference proteome</keyword>
<dbReference type="InterPro" id="IPR004893">
    <property type="entry name" value="NifW"/>
</dbReference>
<evidence type="ECO:0000256" key="4">
    <source>
        <dbReference type="ARBA" id="ARBA00016274"/>
    </source>
</evidence>
<comment type="caution">
    <text evidence="7">The sequence shown here is derived from an EMBL/GenBank/DDBJ whole genome shotgun (WGS) entry which is preliminary data.</text>
</comment>
<evidence type="ECO:0000256" key="3">
    <source>
        <dbReference type="ARBA" id="ARBA00011284"/>
    </source>
</evidence>
<comment type="subunit">
    <text evidence="3 6">Homotrimer; associates with NifD.</text>
</comment>
<dbReference type="Proteomes" id="UP001226867">
    <property type="component" value="Unassembled WGS sequence"/>
</dbReference>
<comment type="function">
    <text evidence="1 6">May protect the nitrogenase Fe-Mo protein from oxidative damage.</text>
</comment>
<evidence type="ECO:0000256" key="2">
    <source>
        <dbReference type="ARBA" id="ARBA00008351"/>
    </source>
</evidence>
<evidence type="ECO:0000256" key="5">
    <source>
        <dbReference type="ARBA" id="ARBA00023231"/>
    </source>
</evidence>
<organism evidence="7 8">
    <name type="scientific">Variovorax ginsengisoli</name>
    <dbReference type="NCBI Taxonomy" id="363844"/>
    <lineage>
        <taxon>Bacteria</taxon>
        <taxon>Pseudomonadati</taxon>
        <taxon>Pseudomonadota</taxon>
        <taxon>Betaproteobacteria</taxon>
        <taxon>Burkholderiales</taxon>
        <taxon>Comamonadaceae</taxon>
        <taxon>Variovorax</taxon>
    </lineage>
</organism>
<accession>A0ABT9SEH9</accession>
<gene>
    <name evidence="6" type="primary">nifW</name>
    <name evidence="7" type="ORF">J2W36_005037</name>
</gene>
<evidence type="ECO:0000313" key="8">
    <source>
        <dbReference type="Proteomes" id="UP001226867"/>
    </source>
</evidence>
<protein>
    <recommendedName>
        <fullName evidence="4 6">Nitrogenase-stabilizing/protective protein NifW</fullName>
    </recommendedName>
</protein>
<reference evidence="7 8" key="1">
    <citation type="submission" date="2023-07" db="EMBL/GenBank/DDBJ databases">
        <title>Sorghum-associated microbial communities from plants grown in Nebraska, USA.</title>
        <authorList>
            <person name="Schachtman D."/>
        </authorList>
    </citation>
    <scope>NUCLEOTIDE SEQUENCE [LARGE SCALE GENOMIC DNA]</scope>
    <source>
        <strain evidence="7 8">DS1607</strain>
    </source>
</reference>
<dbReference type="NCBIfam" id="NF002009">
    <property type="entry name" value="PRK00810.1"/>
    <property type="match status" value="1"/>
</dbReference>
<evidence type="ECO:0000256" key="1">
    <source>
        <dbReference type="ARBA" id="ARBA00002247"/>
    </source>
</evidence>
<evidence type="ECO:0000256" key="6">
    <source>
        <dbReference type="HAMAP-Rule" id="MF_00529"/>
    </source>
</evidence>
<name>A0ABT9SEH9_9BURK</name>
<sequence>MEDFLQQLKALSSAEDFLQFFGVPFDQGVVNVSRLHILKRFFQYIRQDTALAQADELQMFTAYRGLLQKAYGDFVTSTPAQEKVFKVFQDTDGRQHVSLDSLKTSMPRRLAA</sequence>
<dbReference type="EMBL" id="JAUSRO010000021">
    <property type="protein sequence ID" value="MDP9902759.1"/>
    <property type="molecule type" value="Genomic_DNA"/>
</dbReference>